<evidence type="ECO:0000256" key="5">
    <source>
        <dbReference type="SAM" id="Phobius"/>
    </source>
</evidence>
<reference evidence="6" key="1">
    <citation type="submission" date="2020-06" db="EMBL/GenBank/DDBJ databases">
        <title>Unique genomic features of the anaerobic methanotrophic archaea.</title>
        <authorList>
            <person name="Chadwick G.L."/>
            <person name="Skennerton C.T."/>
            <person name="Laso-Perez R."/>
            <person name="Leu A.O."/>
            <person name="Speth D.R."/>
            <person name="Yu H."/>
            <person name="Morgan-Lang C."/>
            <person name="Hatzenpichler R."/>
            <person name="Goudeau D."/>
            <person name="Malmstrom R."/>
            <person name="Brazelton W.J."/>
            <person name="Woyke T."/>
            <person name="Hallam S.J."/>
            <person name="Tyson G.W."/>
            <person name="Wegener G."/>
            <person name="Boetius A."/>
            <person name="Orphan V."/>
        </authorList>
    </citation>
    <scope>NUCLEOTIDE SEQUENCE</scope>
</reference>
<dbReference type="InterPro" id="IPR050475">
    <property type="entry name" value="Prenyltransferase_related"/>
</dbReference>
<dbReference type="PANTHER" id="PTHR42723">
    <property type="entry name" value="CHLOROPHYLL SYNTHASE"/>
    <property type="match status" value="1"/>
</dbReference>
<dbReference type="EMBL" id="MT631522">
    <property type="protein sequence ID" value="QNO52819.1"/>
    <property type="molecule type" value="Genomic_DNA"/>
</dbReference>
<keyword evidence="3 5" id="KW-1133">Transmembrane helix</keyword>
<keyword evidence="4 5" id="KW-0472">Membrane</keyword>
<dbReference type="EC" id="2.5.1.42" evidence="6"/>
<proteinExistence type="predicted"/>
<feature type="transmembrane region" description="Helical" evidence="5">
    <location>
        <begin position="147"/>
        <end position="165"/>
    </location>
</feature>
<dbReference type="GO" id="GO:0047295">
    <property type="term" value="F:geranylgeranylglycerol-phosphate geranylgeranyltransferase activity"/>
    <property type="evidence" value="ECO:0007669"/>
    <property type="project" value="UniProtKB-EC"/>
</dbReference>
<keyword evidence="2 5" id="KW-0812">Transmembrane</keyword>
<feature type="transmembrane region" description="Helical" evidence="5">
    <location>
        <begin position="218"/>
        <end position="239"/>
    </location>
</feature>
<dbReference type="Gene3D" id="1.20.120.1780">
    <property type="entry name" value="UbiA prenyltransferase"/>
    <property type="match status" value="1"/>
</dbReference>
<comment type="subcellular location">
    <subcellularLocation>
        <location evidence="1">Cell membrane</location>
        <topology evidence="1">Multi-pass membrane protein</topology>
    </subcellularLocation>
</comment>
<feature type="transmembrane region" description="Helical" evidence="5">
    <location>
        <begin position="171"/>
        <end position="188"/>
    </location>
</feature>
<evidence type="ECO:0000256" key="2">
    <source>
        <dbReference type="ARBA" id="ARBA00022692"/>
    </source>
</evidence>
<dbReference type="CDD" id="cd13961">
    <property type="entry name" value="PT_UbiA_DGGGPS"/>
    <property type="match status" value="1"/>
</dbReference>
<feature type="transmembrane region" description="Helical" evidence="5">
    <location>
        <begin position="52"/>
        <end position="72"/>
    </location>
</feature>
<dbReference type="PANTHER" id="PTHR42723:SF1">
    <property type="entry name" value="CHLOROPHYLL SYNTHASE, CHLOROPLASTIC"/>
    <property type="match status" value="1"/>
</dbReference>
<feature type="transmembrane region" description="Helical" evidence="5">
    <location>
        <begin position="245"/>
        <end position="268"/>
    </location>
</feature>
<feature type="transmembrane region" description="Helical" evidence="5">
    <location>
        <begin position="97"/>
        <end position="114"/>
    </location>
</feature>
<dbReference type="Pfam" id="PF01040">
    <property type="entry name" value="UbiA"/>
    <property type="match status" value="1"/>
</dbReference>
<evidence type="ECO:0000256" key="1">
    <source>
        <dbReference type="ARBA" id="ARBA00004651"/>
    </source>
</evidence>
<dbReference type="AlphaFoldDB" id="A0A7G9YXT5"/>
<protein>
    <submittedName>
        <fullName evidence="6">Digeranylgeranylglyceryl phosphate synthase</fullName>
        <ecNumber evidence="6">2.5.1.42</ecNumber>
    </submittedName>
</protein>
<gene>
    <name evidence="6" type="ORF">KPNLKIIH_00011</name>
</gene>
<dbReference type="GO" id="GO:0005886">
    <property type="term" value="C:plasma membrane"/>
    <property type="evidence" value="ECO:0007669"/>
    <property type="project" value="UniProtKB-SubCell"/>
</dbReference>
<evidence type="ECO:0000256" key="3">
    <source>
        <dbReference type="ARBA" id="ARBA00022989"/>
    </source>
</evidence>
<evidence type="ECO:0000313" key="6">
    <source>
        <dbReference type="EMBL" id="QNO52819.1"/>
    </source>
</evidence>
<sequence length="314" mass="35165">MKKYHENPHNLWLKIKTVWELTRAEHGLMYGCGVLIGIIIADKTVLFSELALFGFCTAFLLEAGTFALNDYYDLESDIANRRTDRPLVRGELRKEEALLIACVAIAAGLAFAVFLNRICFALAVILAVMGVLYDIKMKEFIAVSNFYIAATMAIPFIFGGLLAYAPERTEMMQPIFILASIAFFAGFGREVMKDMGDVKGDEVRDVRSIARVYGMEKALHITIFSYFLAVVLSAVPFFIVNTSYFFNLAYILPVMAADVLLVHTCLGLKLKFKSFRKRFDSKTVSLDINYNYLRKETLIALGIGLIAFVSGTLV</sequence>
<accession>A0A7G9YXT5</accession>
<dbReference type="InterPro" id="IPR044878">
    <property type="entry name" value="UbiA_sf"/>
</dbReference>
<name>A0A7G9YXT5_9EURY</name>
<evidence type="ECO:0000256" key="4">
    <source>
        <dbReference type="ARBA" id="ARBA00023136"/>
    </source>
</evidence>
<dbReference type="Gene3D" id="1.10.357.140">
    <property type="entry name" value="UbiA prenyltransferase"/>
    <property type="match status" value="1"/>
</dbReference>
<dbReference type="InterPro" id="IPR000537">
    <property type="entry name" value="UbiA_prenyltransferase"/>
</dbReference>
<organism evidence="6">
    <name type="scientific">Candidatus Methanophagaceae archaeon ANME-1 ERB6</name>
    <dbReference type="NCBI Taxonomy" id="2759912"/>
    <lineage>
        <taxon>Archaea</taxon>
        <taxon>Methanobacteriati</taxon>
        <taxon>Methanobacteriota</taxon>
        <taxon>Stenosarchaea group</taxon>
        <taxon>Methanomicrobia</taxon>
        <taxon>Candidatus Methanophagales</taxon>
        <taxon>Candidatus Methanophagaceae</taxon>
    </lineage>
</organism>
<keyword evidence="6" id="KW-0808">Transferase</keyword>